<dbReference type="InterPro" id="IPR046451">
    <property type="entry name" value="HgmA_C"/>
</dbReference>
<evidence type="ECO:0000256" key="3">
    <source>
        <dbReference type="ARBA" id="ARBA00022723"/>
    </source>
</evidence>
<evidence type="ECO:0000256" key="1">
    <source>
        <dbReference type="ARBA" id="ARBA00001962"/>
    </source>
</evidence>
<evidence type="ECO:0000313" key="10">
    <source>
        <dbReference type="EMBL" id="TCJ96480.1"/>
    </source>
</evidence>
<dbReference type="RefSeq" id="WP_067444725.1">
    <property type="nucleotide sequence ID" value="NZ_SMFR01000002.1"/>
</dbReference>
<dbReference type="EMBL" id="SMFR01000002">
    <property type="protein sequence ID" value="TCJ96480.1"/>
    <property type="molecule type" value="Genomic_DNA"/>
</dbReference>
<dbReference type="InterPro" id="IPR005708">
    <property type="entry name" value="Homogentis_dOase"/>
</dbReference>
<dbReference type="OrthoDB" id="9811253at2"/>
<evidence type="ECO:0000256" key="7">
    <source>
        <dbReference type="PIRSR" id="PIRSR605708-2"/>
    </source>
</evidence>
<dbReference type="InterPro" id="IPR011051">
    <property type="entry name" value="RmlC_Cupin_sf"/>
</dbReference>
<feature type="binding site" evidence="7">
    <location>
        <position position="349"/>
    </location>
    <ligand>
        <name>homogentisate</name>
        <dbReference type="ChEBI" id="CHEBI:16169"/>
    </ligand>
</feature>
<gene>
    <name evidence="10" type="ORF">DFR71_2510</name>
</gene>
<dbReference type="GO" id="GO:0046872">
    <property type="term" value="F:metal ion binding"/>
    <property type="evidence" value="ECO:0007669"/>
    <property type="project" value="UniProtKB-KW"/>
</dbReference>
<name>A0A4R1FQS0_9NOCA</name>
<keyword evidence="4 10" id="KW-0223">Dioxygenase</keyword>
<feature type="binding site" evidence="7">
    <location>
        <position position="311"/>
    </location>
    <ligand>
        <name>Fe cation</name>
        <dbReference type="ChEBI" id="CHEBI:24875"/>
    </ligand>
</feature>
<dbReference type="SUPFAM" id="SSF51182">
    <property type="entry name" value="RmlC-like cupins"/>
    <property type="match status" value="1"/>
</dbReference>
<keyword evidence="5" id="KW-0560">Oxidoreductase</keyword>
<feature type="binding site" evidence="7">
    <location>
        <position position="317"/>
    </location>
    <ligand>
        <name>Fe cation</name>
        <dbReference type="ChEBI" id="CHEBI:24875"/>
    </ligand>
</feature>
<dbReference type="STRING" id="1210063.GCA_001612665_00171"/>
<evidence type="ECO:0000313" key="11">
    <source>
        <dbReference type="Proteomes" id="UP000294856"/>
    </source>
</evidence>
<dbReference type="InterPro" id="IPR046452">
    <property type="entry name" value="HgmA_N"/>
</dbReference>
<dbReference type="GO" id="GO:0006570">
    <property type="term" value="P:tyrosine metabolic process"/>
    <property type="evidence" value="ECO:0007669"/>
    <property type="project" value="InterPro"/>
</dbReference>
<feature type="domain" description="Homogentisate 1,2-dioxygenase C-terminal" evidence="8">
    <location>
        <begin position="288"/>
        <end position="398"/>
    </location>
</feature>
<dbReference type="Pfam" id="PF04209">
    <property type="entry name" value="HgmA_C"/>
    <property type="match status" value="1"/>
</dbReference>
<comment type="caution">
    <text evidence="10">The sequence shown here is derived from an EMBL/GenBank/DDBJ whole genome shotgun (WGS) entry which is preliminary data.</text>
</comment>
<accession>A0A4R1FQS0</accession>
<dbReference type="Pfam" id="PF20510">
    <property type="entry name" value="HgmA_N"/>
    <property type="match status" value="1"/>
</dbReference>
<dbReference type="InterPro" id="IPR014710">
    <property type="entry name" value="RmlC-like_jellyroll"/>
</dbReference>
<feature type="binding site" evidence="7">
    <location>
        <position position="349"/>
    </location>
    <ligand>
        <name>Fe cation</name>
        <dbReference type="ChEBI" id="CHEBI:24875"/>
    </ligand>
</feature>
<keyword evidence="11" id="KW-1185">Reference proteome</keyword>
<evidence type="ECO:0000256" key="4">
    <source>
        <dbReference type="ARBA" id="ARBA00022964"/>
    </source>
</evidence>
<keyword evidence="3 7" id="KW-0479">Metal-binding</keyword>
<evidence type="ECO:0000256" key="6">
    <source>
        <dbReference type="ARBA" id="ARBA00023004"/>
    </source>
</evidence>
<comment type="similarity">
    <text evidence="2">Belongs to the homogentisate dioxygenase family.</text>
</comment>
<protein>
    <submittedName>
        <fullName evidence="10">Homogentisate 1,2-dioxygenase</fullName>
    </submittedName>
</protein>
<evidence type="ECO:0000259" key="8">
    <source>
        <dbReference type="Pfam" id="PF04209"/>
    </source>
</evidence>
<dbReference type="AlphaFoldDB" id="A0A4R1FQS0"/>
<organism evidence="10 11">
    <name type="scientific">Nocardia alba</name>
    <dbReference type="NCBI Taxonomy" id="225051"/>
    <lineage>
        <taxon>Bacteria</taxon>
        <taxon>Bacillati</taxon>
        <taxon>Actinomycetota</taxon>
        <taxon>Actinomycetes</taxon>
        <taxon>Mycobacteriales</taxon>
        <taxon>Nocardiaceae</taxon>
        <taxon>Nocardia</taxon>
    </lineage>
</organism>
<dbReference type="PANTHER" id="PTHR11056:SF0">
    <property type="entry name" value="HOMOGENTISATE 1,2-DIOXYGENASE"/>
    <property type="match status" value="1"/>
</dbReference>
<dbReference type="GO" id="GO:0004411">
    <property type="term" value="F:homogentisate 1,2-dioxygenase activity"/>
    <property type="evidence" value="ECO:0007669"/>
    <property type="project" value="InterPro"/>
</dbReference>
<dbReference type="GO" id="GO:0005737">
    <property type="term" value="C:cytoplasm"/>
    <property type="evidence" value="ECO:0007669"/>
    <property type="project" value="TreeGrafter"/>
</dbReference>
<dbReference type="Proteomes" id="UP000294856">
    <property type="component" value="Unassembled WGS sequence"/>
</dbReference>
<evidence type="ECO:0000256" key="5">
    <source>
        <dbReference type="ARBA" id="ARBA00023002"/>
    </source>
</evidence>
<comment type="cofactor">
    <cofactor evidence="1 7">
        <name>Fe cation</name>
        <dbReference type="ChEBI" id="CHEBI:24875"/>
    </cofactor>
</comment>
<evidence type="ECO:0000256" key="2">
    <source>
        <dbReference type="ARBA" id="ARBA00007757"/>
    </source>
</evidence>
<reference evidence="10 11" key="1">
    <citation type="submission" date="2019-03" db="EMBL/GenBank/DDBJ databases">
        <title>Genomic Encyclopedia of Type Strains, Phase IV (KMG-IV): sequencing the most valuable type-strain genomes for metagenomic binning, comparative biology and taxonomic classification.</title>
        <authorList>
            <person name="Goeker M."/>
        </authorList>
    </citation>
    <scope>NUCLEOTIDE SEQUENCE [LARGE SCALE GENOMIC DNA]</scope>
    <source>
        <strain evidence="10 11">DSM 44684</strain>
    </source>
</reference>
<evidence type="ECO:0000259" key="9">
    <source>
        <dbReference type="Pfam" id="PF20510"/>
    </source>
</evidence>
<sequence>MPYYRTVGLVPPKRHTLFEDVDGQPLFEEFIGEEGFSSAGSLLYHRGVPSSLVDSRIWEVPDQSLTPNLPLRPLHLRLPDLWADGPSGDIVRDRRLFLGNSDVRLSYAVSTEPTPLYSNGIGDEVVFIESGTAVLETIFGRLEVRQGDNVVIPRVAIHRWIPADVESSGPLRVLIVEAAGHVRPPDKHRSRYGQFLEGSPMTERDLRGPTEPLIADDHAGDHEVYVKHRAGSSGVAGSIVVYDHHPFDVVGWDGHLYPYAFNYRDFAPVVGQSLMPPPTYQVFEGDGFVICNFVPRPLEFGERTFKVPYYHSNVDSDEVMFYFAGETAARKGSGIVTGSVSLHPAAYTHGPRREAYLESVNMTEQNEMAFMIDTFRPLEVGEAGLAGNQPDYPWTWSGRGPNGPVVR</sequence>
<dbReference type="PANTHER" id="PTHR11056">
    <property type="entry name" value="HOMOGENTISATE 1,2-DIOXYGENASE"/>
    <property type="match status" value="1"/>
</dbReference>
<proteinExistence type="inferred from homology"/>
<dbReference type="GO" id="GO:0006559">
    <property type="term" value="P:L-phenylalanine catabolic process"/>
    <property type="evidence" value="ECO:0007669"/>
    <property type="project" value="InterPro"/>
</dbReference>
<dbReference type="Gene3D" id="2.60.120.10">
    <property type="entry name" value="Jelly Rolls"/>
    <property type="match status" value="1"/>
</dbReference>
<feature type="domain" description="Homogentisate 1,2-dioxygenase N-terminal" evidence="9">
    <location>
        <begin position="117"/>
        <end position="262"/>
    </location>
</feature>
<keyword evidence="6 7" id="KW-0408">Iron</keyword>